<evidence type="ECO:0000313" key="3">
    <source>
        <dbReference type="Proteomes" id="UP001501742"/>
    </source>
</evidence>
<feature type="signal peptide" evidence="1">
    <location>
        <begin position="1"/>
        <end position="26"/>
    </location>
</feature>
<dbReference type="PROSITE" id="PS51257">
    <property type="entry name" value="PROKAR_LIPOPROTEIN"/>
    <property type="match status" value="1"/>
</dbReference>
<evidence type="ECO:0000313" key="2">
    <source>
        <dbReference type="EMBL" id="GAA1494932.1"/>
    </source>
</evidence>
<keyword evidence="1" id="KW-0732">Signal</keyword>
<dbReference type="EMBL" id="BAAAJX010000020">
    <property type="protein sequence ID" value="GAA1494932.1"/>
    <property type="molecule type" value="Genomic_DNA"/>
</dbReference>
<organism evidence="2 3">
    <name type="scientific">Curtobacterium herbarum</name>
    <dbReference type="NCBI Taxonomy" id="150122"/>
    <lineage>
        <taxon>Bacteria</taxon>
        <taxon>Bacillati</taxon>
        <taxon>Actinomycetota</taxon>
        <taxon>Actinomycetes</taxon>
        <taxon>Micrococcales</taxon>
        <taxon>Microbacteriaceae</taxon>
        <taxon>Curtobacterium</taxon>
    </lineage>
</organism>
<keyword evidence="3" id="KW-1185">Reference proteome</keyword>
<accession>A0ABP4K7U7</accession>
<feature type="chain" id="PRO_5046850022" description="Lactococcin 972 family bacteriocin" evidence="1">
    <location>
        <begin position="27"/>
        <end position="125"/>
    </location>
</feature>
<sequence length="125" mass="12741">MQKKMIAAIGSAVVLAVGWGACSAAAAEPVGSVSAVGAVREGVASADEGNATRNGWAVVGGGTWSYGVWDGEVHSVYANDRSTHRASVKARGTLVRTAWVPPGTIAYAHARKGTSGNQAFWATRG</sequence>
<protein>
    <recommendedName>
        <fullName evidence="4">Lactococcin 972 family bacteriocin</fullName>
    </recommendedName>
</protein>
<gene>
    <name evidence="2" type="ORF">GCM10009627_32780</name>
</gene>
<comment type="caution">
    <text evidence="2">The sequence shown here is derived from an EMBL/GenBank/DDBJ whole genome shotgun (WGS) entry which is preliminary data.</text>
</comment>
<reference evidence="3" key="1">
    <citation type="journal article" date="2019" name="Int. J. Syst. Evol. Microbiol.">
        <title>The Global Catalogue of Microorganisms (GCM) 10K type strain sequencing project: providing services to taxonomists for standard genome sequencing and annotation.</title>
        <authorList>
            <consortium name="The Broad Institute Genomics Platform"/>
            <consortium name="The Broad Institute Genome Sequencing Center for Infectious Disease"/>
            <person name="Wu L."/>
            <person name="Ma J."/>
        </authorList>
    </citation>
    <scope>NUCLEOTIDE SEQUENCE [LARGE SCALE GENOMIC DNA]</scope>
    <source>
        <strain evidence="3">JCM 12140</strain>
    </source>
</reference>
<dbReference type="Proteomes" id="UP001501742">
    <property type="component" value="Unassembled WGS sequence"/>
</dbReference>
<evidence type="ECO:0008006" key="4">
    <source>
        <dbReference type="Google" id="ProtNLM"/>
    </source>
</evidence>
<evidence type="ECO:0000256" key="1">
    <source>
        <dbReference type="SAM" id="SignalP"/>
    </source>
</evidence>
<dbReference type="Gene3D" id="2.60.40.2850">
    <property type="match status" value="1"/>
</dbReference>
<proteinExistence type="predicted"/>
<dbReference type="InterPro" id="IPR006540">
    <property type="entry name" value="Lactococcin_972"/>
</dbReference>
<dbReference type="Pfam" id="PF09683">
    <property type="entry name" value="Lactococcin_972"/>
    <property type="match status" value="1"/>
</dbReference>
<name>A0ABP4K7U7_9MICO</name>
<dbReference type="RefSeq" id="WP_204608264.1">
    <property type="nucleotide sequence ID" value="NZ_BAAAJX010000020.1"/>
</dbReference>